<keyword evidence="4" id="KW-1185">Reference proteome</keyword>
<dbReference type="Pfam" id="PF07914">
    <property type="entry name" value="DUF1679"/>
    <property type="match status" value="1"/>
</dbReference>
<dbReference type="InterPro" id="IPR023296">
    <property type="entry name" value="Glyco_hydro_beta-prop_sf"/>
</dbReference>
<feature type="region of interest" description="Disordered" evidence="3">
    <location>
        <begin position="764"/>
        <end position="820"/>
    </location>
</feature>
<keyword evidence="1" id="KW-0328">Glycosyltransferase</keyword>
<dbReference type="Proteomes" id="UP000887540">
    <property type="component" value="Unplaced"/>
</dbReference>
<sequence>MPQMTQPTLDKLEKLRPGAFDYRFKKLNRFIYETDAVQYCVTECCKDIGTPLVLCQGDLWNNNILWYLNSDGSISNRVAAFIDYHYVCEVNKSDPYSPGPSYMATSYITFDNDGLPVASPIRNSTWNTTFFIPNNSTESHGTEDPRINYINGFYHLFYTAYNGTNAMLSSAVTQHPFLGSTYQRQGYVFPKRKWSKSGATLFAGPENKLSQHYLFWGDSGNPAGGIGIATSQDSINWLDNATYLMNIRNDHFDSNLIESGPTPIRLKSGDFLFIYNSAQDGYSSVKPGWSLQYNLGYAILNENDPTRVVQRSDQPILSPELDWEVGNVYGKYLTPNVVFLEGLVVDPNGCPENVSELLGDEAFGPNAECFFGVYGGADSELGAVRIISSWVEKETTTPPPPPPSGKPIYKVVAQRFSNNSIINKNTSDWDYNYNAAIFSYLNVHSSQNQLGLLVRLQNQVNKSDPYAPGPSYIAPSYITFDNDGIPVASPIRNSTLNTTFFIPNNTTESHGTEDPRINYQDGFYYLFYTAYNGTNAMLSSAVTQHPFNGSSYQRQGYVFPKRKWSKSGATLFAGPDNNFSQHYLFWGDSSFPVGGIGIATSPDSFNWNDTQSYLMKIRNDSFDSNLVESGPTPLRLKTGDFLFVYNSARDGYPSVKPGWTLQYNLGFAILSGSDPTQVIQRTDQPILSPELEWEVGNTSDHRYLTPNVVFLEGLVPDPNGCPPNVSDIIGEEYADNAECFFGVYGGSDSELGAVRIVSSYTYQTPNPTETTTPSVMTSVTTKATESSSQSVTTPSVTTSATTKTTESSSQSVTTPVPTKASNSLKSDLILLLCLFYFVRLV</sequence>
<evidence type="ECO:0000256" key="2">
    <source>
        <dbReference type="ARBA" id="ARBA00022679"/>
    </source>
</evidence>
<dbReference type="PANTHER" id="PTHR34106">
    <property type="entry name" value="GLYCOSIDASE"/>
    <property type="match status" value="1"/>
</dbReference>
<proteinExistence type="predicted"/>
<dbReference type="PANTHER" id="PTHR34106:SF5">
    <property type="entry name" value="GLYCOSIDASE"/>
    <property type="match status" value="1"/>
</dbReference>
<organism evidence="4 5">
    <name type="scientific">Acrobeloides nanus</name>
    <dbReference type="NCBI Taxonomy" id="290746"/>
    <lineage>
        <taxon>Eukaryota</taxon>
        <taxon>Metazoa</taxon>
        <taxon>Ecdysozoa</taxon>
        <taxon>Nematoda</taxon>
        <taxon>Chromadorea</taxon>
        <taxon>Rhabditida</taxon>
        <taxon>Tylenchina</taxon>
        <taxon>Cephalobomorpha</taxon>
        <taxon>Cephaloboidea</taxon>
        <taxon>Cephalobidae</taxon>
        <taxon>Acrobeloides</taxon>
    </lineage>
</organism>
<keyword evidence="2" id="KW-0808">Transferase</keyword>
<evidence type="ECO:0000256" key="3">
    <source>
        <dbReference type="SAM" id="MobiDB-lite"/>
    </source>
</evidence>
<reference evidence="5" key="1">
    <citation type="submission" date="2022-11" db="UniProtKB">
        <authorList>
            <consortium name="WormBaseParasite"/>
        </authorList>
    </citation>
    <scope>IDENTIFICATION</scope>
</reference>
<dbReference type="SUPFAM" id="SSF75005">
    <property type="entry name" value="Arabinanase/levansucrase/invertase"/>
    <property type="match status" value="2"/>
</dbReference>
<evidence type="ECO:0000313" key="5">
    <source>
        <dbReference type="WBParaSite" id="ACRNAN_scaffold2173.g15045.t1"/>
    </source>
</evidence>
<dbReference type="AlphaFoldDB" id="A0A914DCG2"/>
<dbReference type="WBParaSite" id="ACRNAN_scaffold2173.g15045.t1">
    <property type="protein sequence ID" value="ACRNAN_scaffold2173.g15045.t1"/>
    <property type="gene ID" value="ACRNAN_scaffold2173.g15045"/>
</dbReference>
<dbReference type="InterPro" id="IPR012877">
    <property type="entry name" value="Dhs-27"/>
</dbReference>
<dbReference type="Pfam" id="PF04041">
    <property type="entry name" value="Glyco_hydro_130"/>
    <property type="match status" value="2"/>
</dbReference>
<dbReference type="GO" id="GO:0016757">
    <property type="term" value="F:glycosyltransferase activity"/>
    <property type="evidence" value="ECO:0007669"/>
    <property type="project" value="UniProtKB-KW"/>
</dbReference>
<dbReference type="Gene3D" id="2.115.10.20">
    <property type="entry name" value="Glycosyl hydrolase domain, family 43"/>
    <property type="match status" value="2"/>
</dbReference>
<dbReference type="InterPro" id="IPR007184">
    <property type="entry name" value="Mannoside_phosphorylase"/>
</dbReference>
<name>A0A914DCG2_9BILA</name>
<protein>
    <submittedName>
        <fullName evidence="5">Uncharacterized protein</fullName>
    </submittedName>
</protein>
<accession>A0A914DCG2</accession>
<evidence type="ECO:0000256" key="1">
    <source>
        <dbReference type="ARBA" id="ARBA00022676"/>
    </source>
</evidence>
<evidence type="ECO:0000313" key="4">
    <source>
        <dbReference type="Proteomes" id="UP000887540"/>
    </source>
</evidence>